<dbReference type="KEGG" id="xak:KIMC2_16300"/>
<dbReference type="InterPro" id="IPR003594">
    <property type="entry name" value="HATPase_dom"/>
</dbReference>
<keyword evidence="4" id="KW-0418">Kinase</keyword>
<keyword evidence="4" id="KW-0808">Transferase</keyword>
<dbReference type="GO" id="GO:0016301">
    <property type="term" value="F:kinase activity"/>
    <property type="evidence" value="ECO:0007669"/>
    <property type="project" value="UniProtKB-KW"/>
</dbReference>
<keyword evidence="2" id="KW-1133">Transmembrane helix</keyword>
<gene>
    <name evidence="4" type="primary">plnB_1</name>
    <name evidence="4" type="ORF">KIMC2_16300</name>
</gene>
<name>A0AAU9DPT0_9LACO</name>
<reference evidence="4 5" key="1">
    <citation type="journal article" date="2023" name="Microbiol. Spectr.">
        <title>Symbiosis of Carpenter Bees with Uncharacterized Lactic Acid Bacteria Showing NAD Auxotrophy.</title>
        <authorList>
            <person name="Kawasaki S."/>
            <person name="Ozawa K."/>
            <person name="Mori T."/>
            <person name="Yamamoto A."/>
            <person name="Ito M."/>
            <person name="Ohkuma M."/>
            <person name="Sakamoto M."/>
            <person name="Matsutani M."/>
        </authorList>
    </citation>
    <scope>NUCLEOTIDE SEQUENCE [LARGE SCALE GENOMIC DNA]</scope>
    <source>
        <strain evidence="4 5">KimC2</strain>
    </source>
</reference>
<proteinExistence type="predicted"/>
<dbReference type="Gene3D" id="3.30.565.10">
    <property type="entry name" value="Histidine kinase-like ATPase, C-terminal domain"/>
    <property type="match status" value="1"/>
</dbReference>
<dbReference type="PANTHER" id="PTHR40448:SF1">
    <property type="entry name" value="TWO-COMPONENT SENSOR HISTIDINE KINASE"/>
    <property type="match status" value="1"/>
</dbReference>
<dbReference type="Pfam" id="PF14501">
    <property type="entry name" value="HATPase_c_5"/>
    <property type="match status" value="1"/>
</dbReference>
<evidence type="ECO:0000313" key="4">
    <source>
        <dbReference type="EMBL" id="BDR57068.1"/>
    </source>
</evidence>
<feature type="coiled-coil region" evidence="1">
    <location>
        <begin position="222"/>
        <end position="252"/>
    </location>
</feature>
<dbReference type="GO" id="GO:0042802">
    <property type="term" value="F:identical protein binding"/>
    <property type="evidence" value="ECO:0007669"/>
    <property type="project" value="TreeGrafter"/>
</dbReference>
<feature type="transmembrane region" description="Helical" evidence="2">
    <location>
        <begin position="121"/>
        <end position="141"/>
    </location>
</feature>
<dbReference type="SMART" id="SM00387">
    <property type="entry name" value="HATPase_c"/>
    <property type="match status" value="1"/>
</dbReference>
<dbReference type="AlphaFoldDB" id="A0AAU9DPT0"/>
<evidence type="ECO:0000256" key="1">
    <source>
        <dbReference type="SAM" id="Coils"/>
    </source>
</evidence>
<feature type="transmembrane region" description="Helical" evidence="2">
    <location>
        <begin position="162"/>
        <end position="184"/>
    </location>
</feature>
<keyword evidence="1" id="KW-0175">Coiled coil</keyword>
<dbReference type="Proteomes" id="UP001321804">
    <property type="component" value="Chromosome"/>
</dbReference>
<dbReference type="RefSeq" id="WP_317695812.1">
    <property type="nucleotide sequence ID" value="NZ_AP026801.1"/>
</dbReference>
<evidence type="ECO:0000259" key="3">
    <source>
        <dbReference type="SMART" id="SM00387"/>
    </source>
</evidence>
<feature type="transmembrane region" description="Helical" evidence="2">
    <location>
        <begin position="190"/>
        <end position="213"/>
    </location>
</feature>
<dbReference type="EMBL" id="AP026801">
    <property type="protein sequence ID" value="BDR57068.1"/>
    <property type="molecule type" value="Genomic_DNA"/>
</dbReference>
<evidence type="ECO:0000256" key="2">
    <source>
        <dbReference type="SAM" id="Phobius"/>
    </source>
</evidence>
<feature type="domain" description="Histidine kinase/HSP90-like ATPase" evidence="3">
    <location>
        <begin position="336"/>
        <end position="442"/>
    </location>
</feature>
<accession>A0AAU9DPT0</accession>
<keyword evidence="2" id="KW-0472">Membrane</keyword>
<keyword evidence="2" id="KW-0812">Transmembrane</keyword>
<dbReference type="PANTHER" id="PTHR40448">
    <property type="entry name" value="TWO-COMPONENT SENSOR HISTIDINE KINASE"/>
    <property type="match status" value="1"/>
</dbReference>
<keyword evidence="5" id="KW-1185">Reference proteome</keyword>
<dbReference type="InterPro" id="IPR032834">
    <property type="entry name" value="NatK-like_C"/>
</dbReference>
<protein>
    <submittedName>
        <fullName evidence="4">Histidine kinase</fullName>
    </submittedName>
</protein>
<dbReference type="InterPro" id="IPR036890">
    <property type="entry name" value="HATPase_C_sf"/>
</dbReference>
<feature type="transmembrane region" description="Helical" evidence="2">
    <location>
        <begin position="40"/>
        <end position="64"/>
    </location>
</feature>
<feature type="transmembrane region" description="Helical" evidence="2">
    <location>
        <begin position="85"/>
        <end position="109"/>
    </location>
</feature>
<organism evidence="4 5">
    <name type="scientific">Xylocopilactobacillus apis</name>
    <dbReference type="NCBI Taxonomy" id="2932183"/>
    <lineage>
        <taxon>Bacteria</taxon>
        <taxon>Bacillati</taxon>
        <taxon>Bacillota</taxon>
        <taxon>Bacilli</taxon>
        <taxon>Lactobacillales</taxon>
        <taxon>Lactobacillaceae</taxon>
        <taxon>Xylocopilactobacillus</taxon>
    </lineage>
</organism>
<dbReference type="SUPFAM" id="SSF55874">
    <property type="entry name" value="ATPase domain of HSP90 chaperone/DNA topoisomerase II/histidine kinase"/>
    <property type="match status" value="1"/>
</dbReference>
<evidence type="ECO:0000313" key="5">
    <source>
        <dbReference type="Proteomes" id="UP001321804"/>
    </source>
</evidence>
<sequence>MTTISVQTNFIDNIAFAYLMIWLTQFLKENLKKRDFINDILGALIVGGLGFIFRSFNLVVWVFSTLIYQKLRYHQLDYEFLNRRLFAIILSSVSVMISDGVESIIRMLITKYDIIKISNDFGTYVYIILYILIAVVFVILLKRTGIYKDIEQKIMDLEISRTIFRILFFLVISIVTILLISQIAQITALIQVPLTMIFFIFIGLTLIELFAFIKSYSYKKDAETQIVQNQQLKEYLNNIEQQYQDIRRFKHDYNNMLLALEEFTKKDNQKQFKEYYQELVKEKPVNDDVQRLSISHIDSLQNEPLKGLIIQKFFAAQRVGVDLQIEIDDQINIMNTDILPIVRILGILLDNAIEHSAEEKEKEVECAFIKSSDLIEVMVSNRAPNLKNIDQLFQNGYTTKVNHTGFGLANVKELLDKNKSLLLENSLNEGILKITLIIMTGE</sequence>